<dbReference type="AlphaFoldDB" id="A0A543IB97"/>
<evidence type="ECO:0000256" key="3">
    <source>
        <dbReference type="ARBA" id="ARBA00022691"/>
    </source>
</evidence>
<comment type="similarity">
    <text evidence="7">Belongs to the organic radical-activating enzymes family.</text>
</comment>
<gene>
    <name evidence="8" type="ORF">FHX41_1438</name>
</gene>
<evidence type="ECO:0000313" key="9">
    <source>
        <dbReference type="Proteomes" id="UP000316706"/>
    </source>
</evidence>
<dbReference type="PANTHER" id="PTHR30352">
    <property type="entry name" value="PYRUVATE FORMATE-LYASE-ACTIVATING ENZYME"/>
    <property type="match status" value="1"/>
</dbReference>
<comment type="cofactor">
    <cofactor evidence="1">
        <name>[4Fe-4S] cluster</name>
        <dbReference type="ChEBI" id="CHEBI:49883"/>
    </cofactor>
</comment>
<keyword evidence="9" id="KW-1185">Reference proteome</keyword>
<dbReference type="InterPro" id="IPR058240">
    <property type="entry name" value="rSAM_sf"/>
</dbReference>
<dbReference type="GO" id="GO:0043365">
    <property type="term" value="F:[formate-C-acetyltransferase]-activating enzyme activity"/>
    <property type="evidence" value="ECO:0007669"/>
    <property type="project" value="InterPro"/>
</dbReference>
<dbReference type="InterPro" id="IPR012837">
    <property type="entry name" value="NrdG"/>
</dbReference>
<sequence length="186" mass="19600">MALTAWQVHATLSRSAANGPGTRFVVWTQGCSLGCEGCFNPETHAPGGTPRSPADVAAEALAEPGVEGVTISGGEPLEQPEPLREFCALIRPSGLGIIVLSGFSRAEIEANPRRLAAVQDVDMVVAGRYNPRLYLGAGLRGSSNKEYWAITPRYREEDLAAVPEGEVVISADGTVTVTGMHAWGGR</sequence>
<dbReference type="GO" id="GO:0046872">
    <property type="term" value="F:metal ion binding"/>
    <property type="evidence" value="ECO:0007669"/>
    <property type="project" value="UniProtKB-KW"/>
</dbReference>
<comment type="function">
    <text evidence="7">Activation of anaerobic ribonucleoside-triphosphate reductase under anaerobic conditions by generation of an organic free radical, using S-adenosylmethionine and reduced flavodoxin as cosubstrates to produce 5'-deoxy-adenosine.</text>
</comment>
<evidence type="ECO:0000313" key="8">
    <source>
        <dbReference type="EMBL" id="TQM67817.1"/>
    </source>
</evidence>
<dbReference type="Gene3D" id="3.20.20.70">
    <property type="entry name" value="Aldolase class I"/>
    <property type="match status" value="1"/>
</dbReference>
<keyword evidence="7" id="KW-0560">Oxidoreductase</keyword>
<dbReference type="Pfam" id="PF13353">
    <property type="entry name" value="Fer4_12"/>
    <property type="match status" value="1"/>
</dbReference>
<dbReference type="InterPro" id="IPR007197">
    <property type="entry name" value="rSAM"/>
</dbReference>
<evidence type="ECO:0000256" key="4">
    <source>
        <dbReference type="ARBA" id="ARBA00022723"/>
    </source>
</evidence>
<keyword evidence="4" id="KW-0479">Metal-binding</keyword>
<dbReference type="SUPFAM" id="SSF102114">
    <property type="entry name" value="Radical SAM enzymes"/>
    <property type="match status" value="1"/>
</dbReference>
<dbReference type="InterPro" id="IPR013785">
    <property type="entry name" value="Aldolase_TIM"/>
</dbReference>
<name>A0A543IB97_9ACTN</name>
<accession>A0A543IB97</accession>
<dbReference type="GO" id="GO:0051539">
    <property type="term" value="F:4 iron, 4 sulfur cluster binding"/>
    <property type="evidence" value="ECO:0007669"/>
    <property type="project" value="UniProtKB-KW"/>
</dbReference>
<dbReference type="Proteomes" id="UP000316706">
    <property type="component" value="Unassembled WGS sequence"/>
</dbReference>
<evidence type="ECO:0000256" key="5">
    <source>
        <dbReference type="ARBA" id="ARBA00023004"/>
    </source>
</evidence>
<evidence type="ECO:0000256" key="6">
    <source>
        <dbReference type="ARBA" id="ARBA00023014"/>
    </source>
</evidence>
<evidence type="ECO:0000256" key="2">
    <source>
        <dbReference type="ARBA" id="ARBA00022485"/>
    </source>
</evidence>
<dbReference type="EMBL" id="VFPO01000001">
    <property type="protein sequence ID" value="TQM67817.1"/>
    <property type="molecule type" value="Genomic_DNA"/>
</dbReference>
<reference evidence="8 9" key="1">
    <citation type="submission" date="2019-06" db="EMBL/GenBank/DDBJ databases">
        <title>Sequencing the genomes of 1000 actinobacteria strains.</title>
        <authorList>
            <person name="Klenk H.-P."/>
        </authorList>
    </citation>
    <scope>NUCLEOTIDE SEQUENCE [LARGE SCALE GENOMIC DNA]</scope>
    <source>
        <strain evidence="8 9">DSM 45043</strain>
    </source>
</reference>
<keyword evidence="2" id="KW-0004">4Fe-4S</keyword>
<keyword evidence="5" id="KW-0408">Iron</keyword>
<dbReference type="CDD" id="cd01335">
    <property type="entry name" value="Radical_SAM"/>
    <property type="match status" value="1"/>
</dbReference>
<evidence type="ECO:0000256" key="7">
    <source>
        <dbReference type="PIRNR" id="PIRNR000368"/>
    </source>
</evidence>
<protein>
    <recommendedName>
        <fullName evidence="7">Anaerobic ribonucleoside-triphosphate reductase-activating protein</fullName>
        <ecNumber evidence="7">1.97.1.-</ecNumber>
    </recommendedName>
</protein>
<dbReference type="PIRSF" id="PIRSF000368">
    <property type="entry name" value="NrdG"/>
    <property type="match status" value="1"/>
</dbReference>
<keyword evidence="6" id="KW-0411">Iron-sulfur</keyword>
<organism evidence="8 9">
    <name type="scientific">Actinomadura hallensis</name>
    <dbReference type="NCBI Taxonomy" id="337895"/>
    <lineage>
        <taxon>Bacteria</taxon>
        <taxon>Bacillati</taxon>
        <taxon>Actinomycetota</taxon>
        <taxon>Actinomycetes</taxon>
        <taxon>Streptosporangiales</taxon>
        <taxon>Thermomonosporaceae</taxon>
        <taxon>Actinomadura</taxon>
    </lineage>
</organism>
<comment type="caution">
    <text evidence="8">The sequence shown here is derived from an EMBL/GenBank/DDBJ whole genome shotgun (WGS) entry which is preliminary data.</text>
</comment>
<dbReference type="RefSeq" id="WP_185758668.1">
    <property type="nucleotide sequence ID" value="NZ_VFPO01000001.1"/>
</dbReference>
<dbReference type="SFLD" id="SFLDS00029">
    <property type="entry name" value="Radical_SAM"/>
    <property type="match status" value="1"/>
</dbReference>
<proteinExistence type="inferred from homology"/>
<keyword evidence="3" id="KW-0949">S-adenosyl-L-methionine</keyword>
<dbReference type="EC" id="1.97.1.-" evidence="7"/>
<evidence type="ECO:0000256" key="1">
    <source>
        <dbReference type="ARBA" id="ARBA00001966"/>
    </source>
</evidence>
<dbReference type="InterPro" id="IPR034457">
    <property type="entry name" value="Organic_radical-activating"/>
</dbReference>